<evidence type="ECO:0000256" key="1">
    <source>
        <dbReference type="SAM" id="MobiDB-lite"/>
    </source>
</evidence>
<evidence type="ECO:0000313" key="2">
    <source>
        <dbReference type="EMBL" id="CAA9272442.1"/>
    </source>
</evidence>
<dbReference type="AlphaFoldDB" id="A0A6J4JC79"/>
<reference evidence="2" key="1">
    <citation type="submission" date="2020-02" db="EMBL/GenBank/DDBJ databases">
        <authorList>
            <person name="Meier V. D."/>
        </authorList>
    </citation>
    <scope>NUCLEOTIDE SEQUENCE</scope>
    <source>
        <strain evidence="2">AVDCRST_MAG04</strain>
    </source>
</reference>
<sequence>MRLQGADVLALRADPVAGRGRPDGEHRPAHPVQPLRREAPRRLGHMGLEA</sequence>
<organism evidence="2">
    <name type="scientific">uncultured Acetobacteraceae bacterium</name>
    <dbReference type="NCBI Taxonomy" id="169975"/>
    <lineage>
        <taxon>Bacteria</taxon>
        <taxon>Pseudomonadati</taxon>
        <taxon>Pseudomonadota</taxon>
        <taxon>Alphaproteobacteria</taxon>
        <taxon>Acetobacterales</taxon>
        <taxon>Acetobacteraceae</taxon>
        <taxon>environmental samples</taxon>
    </lineage>
</organism>
<proteinExistence type="predicted"/>
<feature type="region of interest" description="Disordered" evidence="1">
    <location>
        <begin position="1"/>
        <end position="50"/>
    </location>
</feature>
<dbReference type="EMBL" id="CADCTL010000229">
    <property type="protein sequence ID" value="CAA9272442.1"/>
    <property type="molecule type" value="Genomic_DNA"/>
</dbReference>
<protein>
    <submittedName>
        <fullName evidence="2">Uncharacterized protein</fullName>
    </submittedName>
</protein>
<accession>A0A6J4JC79</accession>
<gene>
    <name evidence="2" type="ORF">AVDCRST_MAG04-3172</name>
</gene>
<name>A0A6J4JC79_9PROT</name>